<dbReference type="CDD" id="cd14948">
    <property type="entry name" value="BACON"/>
    <property type="match status" value="1"/>
</dbReference>
<dbReference type="AlphaFoldDB" id="A0A9D1GNS1"/>
<comment type="caution">
    <text evidence="2">The sequence shown here is derived from an EMBL/GenBank/DDBJ whole genome shotgun (WGS) entry which is preliminary data.</text>
</comment>
<reference evidence="2" key="2">
    <citation type="journal article" date="2021" name="PeerJ">
        <title>Extensive microbial diversity within the chicken gut microbiome revealed by metagenomics and culture.</title>
        <authorList>
            <person name="Gilroy R."/>
            <person name="Ravi A."/>
            <person name="Getino M."/>
            <person name="Pursley I."/>
            <person name="Horton D.L."/>
            <person name="Alikhan N.F."/>
            <person name="Baker D."/>
            <person name="Gharbi K."/>
            <person name="Hall N."/>
            <person name="Watson M."/>
            <person name="Adriaenssens E.M."/>
            <person name="Foster-Nyarko E."/>
            <person name="Jarju S."/>
            <person name="Secka A."/>
            <person name="Antonio M."/>
            <person name="Oren A."/>
            <person name="Chaudhuri R.R."/>
            <person name="La Ragione R."/>
            <person name="Hildebrand F."/>
            <person name="Pallen M.J."/>
        </authorList>
    </citation>
    <scope>NUCLEOTIDE SEQUENCE</scope>
    <source>
        <strain evidence="2">ChiHecec2B26-709</strain>
    </source>
</reference>
<reference evidence="2" key="1">
    <citation type="submission" date="2020-10" db="EMBL/GenBank/DDBJ databases">
        <authorList>
            <person name="Gilroy R."/>
        </authorList>
    </citation>
    <scope>NUCLEOTIDE SEQUENCE</scope>
    <source>
        <strain evidence="2">ChiHecec2B26-709</strain>
    </source>
</reference>
<accession>A0A9D1GNS1</accession>
<organism evidence="2 3">
    <name type="scientific">Candidatus Cryptobacteroides merdipullorum</name>
    <dbReference type="NCBI Taxonomy" id="2840771"/>
    <lineage>
        <taxon>Bacteria</taxon>
        <taxon>Pseudomonadati</taxon>
        <taxon>Bacteroidota</taxon>
        <taxon>Bacteroidia</taxon>
        <taxon>Bacteroidales</taxon>
        <taxon>Candidatus Cryptobacteroides</taxon>
    </lineage>
</organism>
<dbReference type="Gene3D" id="2.60.40.10">
    <property type="entry name" value="Immunoglobulins"/>
    <property type="match status" value="1"/>
</dbReference>
<gene>
    <name evidence="2" type="ORF">IAC35_06735</name>
</gene>
<dbReference type="InterPro" id="IPR013783">
    <property type="entry name" value="Ig-like_fold"/>
</dbReference>
<proteinExistence type="predicted"/>
<dbReference type="InterPro" id="IPR024361">
    <property type="entry name" value="BACON"/>
</dbReference>
<dbReference type="Proteomes" id="UP000886881">
    <property type="component" value="Unassembled WGS sequence"/>
</dbReference>
<dbReference type="Pfam" id="PF13004">
    <property type="entry name" value="BACON"/>
    <property type="match status" value="1"/>
</dbReference>
<sequence>MLFACEKPVDLGPEKISIESSTVPAEIPVEGGEEYTLELTATVDWELRGYDEDVQKWLSINPSSGKASASSQTIKIKAMSNTGGATRKADLEIYGNPMARASLTITQLGDLVEDGTAEHPYSVATALRLIDENGWTGNDNVSETVYVKGIVSTGIDESDFNPEKFGNATYKISDDGTTASELEVYRGYYLGGVRFTSLDQLKVGDEVIVKGELTKFSDTYELTQGNEIYSLNGVTAGGSDNPGTPEGSGTVEDPFNVAGAFKYIDENQYYGTNENPNLSPEVYVEGTITSIEEVETDQFGNATYCISDGEGYAELEVFRGYYLNGDKFTSADQIKVGDEVVVAGQLTRFFETYEFTTGSRIYSLNGQGGTGGEDPGDPVTEPASATPVTIAEFLEKPVNNDDWYELTGEIISIVSNNAYGNFTIRDDTGSVYIYGMVQAWAGGKNDQSFNKIGLKVGDTVTLWSLRDEYNGQPQGGGNDIPAIYKSHVEGEPVEPEPLPDGSVVLTFPDDNSENNKVNGYDEPWTAISGDYSFTMTAFNNFEWKNWTYVRCGRKSASVAYIETDDAMPRLSSVEVEIGSRFDSADVNDLYLAVYSDAGMTRQVGENIEPEGEWTTNTVLVYDIPESVQAENLYYQLTFDCAASSKDRNGLIEVSKVTYIAAE</sequence>
<feature type="domain" description="BACON" evidence="1">
    <location>
        <begin position="54"/>
        <end position="107"/>
    </location>
</feature>
<name>A0A9D1GNS1_9BACT</name>
<evidence type="ECO:0000313" key="3">
    <source>
        <dbReference type="Proteomes" id="UP000886881"/>
    </source>
</evidence>
<evidence type="ECO:0000259" key="1">
    <source>
        <dbReference type="Pfam" id="PF13004"/>
    </source>
</evidence>
<dbReference type="EMBL" id="DVLC01000121">
    <property type="protein sequence ID" value="HIT47536.1"/>
    <property type="molecule type" value="Genomic_DNA"/>
</dbReference>
<evidence type="ECO:0000313" key="2">
    <source>
        <dbReference type="EMBL" id="HIT47536.1"/>
    </source>
</evidence>
<protein>
    <recommendedName>
        <fullName evidence="1">BACON domain-containing protein</fullName>
    </recommendedName>
</protein>